<dbReference type="Gene3D" id="1.10.10.60">
    <property type="entry name" value="Homeodomain-like"/>
    <property type="match status" value="1"/>
</dbReference>
<dbReference type="InterPro" id="IPR006119">
    <property type="entry name" value="Resolv_N"/>
</dbReference>
<dbReference type="Pfam" id="PF00239">
    <property type="entry name" value="Resolvase"/>
    <property type="match status" value="1"/>
</dbReference>
<dbReference type="GO" id="GO:0000150">
    <property type="term" value="F:DNA strand exchange activity"/>
    <property type="evidence" value="ECO:0007669"/>
    <property type="project" value="InterPro"/>
</dbReference>
<keyword evidence="2" id="KW-0229">DNA integration</keyword>
<dbReference type="InterPro" id="IPR009057">
    <property type="entry name" value="Homeodomain-like_sf"/>
</dbReference>
<dbReference type="GO" id="GO:0003677">
    <property type="term" value="F:DNA binding"/>
    <property type="evidence" value="ECO:0007669"/>
    <property type="project" value="UniProtKB-KW"/>
</dbReference>
<reference evidence="8 9" key="1">
    <citation type="journal article" date="2018" name="Front. Microbiol.">
        <title>Conversion of Methionine to Cysteine in Lactobacillus paracasei Depends on the Highly Mobile cysK-ctl-cysE Gene Cluster.</title>
        <authorList>
            <person name="Wuthrich D."/>
            <person name="Irmler S."/>
            <person name="Berthoud H."/>
            <person name="Guggenbuhl B."/>
            <person name="Eugster E."/>
            <person name="Bruggmann R."/>
        </authorList>
    </citation>
    <scope>NUCLEOTIDE SEQUENCE [LARGE SCALE GENOMIC DNA]</scope>
    <source>
        <strain evidence="8 9">FAM18157</strain>
    </source>
</reference>
<dbReference type="Gene3D" id="3.40.50.1390">
    <property type="entry name" value="Resolvase, N-terminal catalytic domain"/>
    <property type="match status" value="1"/>
</dbReference>
<dbReference type="PANTHER" id="PTHR30461:SF2">
    <property type="entry name" value="SERINE RECOMBINASE PINE-RELATED"/>
    <property type="match status" value="1"/>
</dbReference>
<evidence type="ECO:0000256" key="5">
    <source>
        <dbReference type="PIRSR" id="PIRSR606118-50"/>
    </source>
</evidence>
<evidence type="ECO:0000259" key="7">
    <source>
        <dbReference type="PROSITE" id="PS51736"/>
    </source>
</evidence>
<sequence>MIYGYARVSTDGQNLSVQIQTLKQAGAIRIYSEKYTGTTMVRPAFKEMICLMQPGDKLIVTKLDRFARNTKEALEVIQRLFDKNISVMILNLGTIDNTPTGRLVFTVFSAFAQFERDMIVSRTQEGKQYARAHNPHFKEGRPNTYSEDDIRKAFRLREKNLSYRRIRRITGISETTLKRRFKQIES</sequence>
<dbReference type="PROSITE" id="PS00397">
    <property type="entry name" value="RECOMBINASES_1"/>
    <property type="match status" value="1"/>
</dbReference>
<evidence type="ECO:0000256" key="3">
    <source>
        <dbReference type="ARBA" id="ARBA00023125"/>
    </source>
</evidence>
<protein>
    <submittedName>
        <fullName evidence="8">Transposon resolvase</fullName>
    </submittedName>
</protein>
<comment type="similarity">
    <text evidence="1">Belongs to the site-specific recombinase resolvase family.</text>
</comment>
<dbReference type="EMBL" id="LKFS01000048">
    <property type="protein sequence ID" value="RND81929.1"/>
    <property type="molecule type" value="Genomic_DNA"/>
</dbReference>
<dbReference type="InterPro" id="IPR050639">
    <property type="entry name" value="SSR_resolvase"/>
</dbReference>
<evidence type="ECO:0000256" key="6">
    <source>
        <dbReference type="PROSITE-ProRule" id="PRU10137"/>
    </source>
</evidence>
<evidence type="ECO:0000256" key="4">
    <source>
        <dbReference type="ARBA" id="ARBA00023172"/>
    </source>
</evidence>
<dbReference type="SUPFAM" id="SSF53041">
    <property type="entry name" value="Resolvase-like"/>
    <property type="match status" value="1"/>
</dbReference>
<dbReference type="RefSeq" id="WP_025013623.1">
    <property type="nucleotide sequence ID" value="NZ_JAERKI010000003.1"/>
</dbReference>
<comment type="caution">
    <text evidence="8">The sequence shown here is derived from an EMBL/GenBank/DDBJ whole genome shotgun (WGS) entry which is preliminary data.</text>
</comment>
<evidence type="ECO:0000313" key="9">
    <source>
        <dbReference type="Proteomes" id="UP000284716"/>
    </source>
</evidence>
<dbReference type="AlphaFoldDB" id="A0A422M3L8"/>
<dbReference type="GeneID" id="45548652"/>
<dbReference type="SUPFAM" id="SSF46689">
    <property type="entry name" value="Homeodomain-like"/>
    <property type="match status" value="1"/>
</dbReference>
<gene>
    <name evidence="8" type="ORF">FAM18157_01245</name>
</gene>
<name>A0A422M3L8_LACPA</name>
<dbReference type="SMART" id="SM00857">
    <property type="entry name" value="Resolvase"/>
    <property type="match status" value="1"/>
</dbReference>
<dbReference type="PANTHER" id="PTHR30461">
    <property type="entry name" value="DNA-INVERTASE FROM LAMBDOID PROPHAGE"/>
    <property type="match status" value="1"/>
</dbReference>
<keyword evidence="4" id="KW-0233">DNA recombination</keyword>
<accession>A0A422M3L8</accession>
<feature type="domain" description="Resolvase/invertase-type recombinase catalytic" evidence="7">
    <location>
        <begin position="1"/>
        <end position="134"/>
    </location>
</feature>
<keyword evidence="3" id="KW-0238">DNA-binding</keyword>
<feature type="active site" description="O-(5'-phospho-DNA)-serine intermediate" evidence="5 6">
    <location>
        <position position="9"/>
    </location>
</feature>
<dbReference type="CDD" id="cd03768">
    <property type="entry name" value="SR_ResInv"/>
    <property type="match status" value="1"/>
</dbReference>
<dbReference type="Proteomes" id="UP000284716">
    <property type="component" value="Unassembled WGS sequence"/>
</dbReference>
<evidence type="ECO:0000313" key="8">
    <source>
        <dbReference type="EMBL" id="RND81929.1"/>
    </source>
</evidence>
<evidence type="ECO:0000256" key="2">
    <source>
        <dbReference type="ARBA" id="ARBA00022908"/>
    </source>
</evidence>
<dbReference type="PROSITE" id="PS51736">
    <property type="entry name" value="RECOMBINASES_3"/>
    <property type="match status" value="1"/>
</dbReference>
<proteinExistence type="inferred from homology"/>
<evidence type="ECO:0000256" key="1">
    <source>
        <dbReference type="ARBA" id="ARBA00009913"/>
    </source>
</evidence>
<dbReference type="InterPro" id="IPR036162">
    <property type="entry name" value="Resolvase-like_N_sf"/>
</dbReference>
<organism evidence="8 9">
    <name type="scientific">Lacticaseibacillus paracasei</name>
    <name type="common">Lactobacillus paracasei</name>
    <dbReference type="NCBI Taxonomy" id="1597"/>
    <lineage>
        <taxon>Bacteria</taxon>
        <taxon>Bacillati</taxon>
        <taxon>Bacillota</taxon>
        <taxon>Bacilli</taxon>
        <taxon>Lactobacillales</taxon>
        <taxon>Lactobacillaceae</taxon>
        <taxon>Lacticaseibacillus</taxon>
    </lineage>
</organism>
<dbReference type="InterPro" id="IPR006118">
    <property type="entry name" value="Recombinase_CS"/>
</dbReference>
<dbReference type="GO" id="GO:0015074">
    <property type="term" value="P:DNA integration"/>
    <property type="evidence" value="ECO:0007669"/>
    <property type="project" value="UniProtKB-KW"/>
</dbReference>